<dbReference type="Proteomes" id="UP001566132">
    <property type="component" value="Unassembled WGS sequence"/>
</dbReference>
<reference evidence="2 3" key="1">
    <citation type="submission" date="2024-05" db="EMBL/GenBank/DDBJ databases">
        <title>Genetic variation in Jamaican populations of the coffee berry borer (Hypothenemus hampei).</title>
        <authorList>
            <person name="Errbii M."/>
            <person name="Myrie A."/>
        </authorList>
    </citation>
    <scope>NUCLEOTIDE SEQUENCE [LARGE SCALE GENOMIC DNA]</scope>
    <source>
        <strain evidence="2">JA-Hopewell-2020-01-JO</strain>
        <tissue evidence="2">Whole body</tissue>
    </source>
</reference>
<dbReference type="InterPro" id="IPR018247">
    <property type="entry name" value="EF_Hand_1_Ca_BS"/>
</dbReference>
<dbReference type="Gene3D" id="1.10.238.10">
    <property type="entry name" value="EF-hand"/>
    <property type="match status" value="1"/>
</dbReference>
<name>A0ABD1EAL8_HYPHA</name>
<accession>A0ABD1EAL8</accession>
<dbReference type="EMBL" id="JBDJPC010000009">
    <property type="protein sequence ID" value="KAL1491615.1"/>
    <property type="molecule type" value="Genomic_DNA"/>
</dbReference>
<keyword evidence="3" id="KW-1185">Reference proteome</keyword>
<organism evidence="2 3">
    <name type="scientific">Hypothenemus hampei</name>
    <name type="common">Coffee berry borer</name>
    <dbReference type="NCBI Taxonomy" id="57062"/>
    <lineage>
        <taxon>Eukaryota</taxon>
        <taxon>Metazoa</taxon>
        <taxon>Ecdysozoa</taxon>
        <taxon>Arthropoda</taxon>
        <taxon>Hexapoda</taxon>
        <taxon>Insecta</taxon>
        <taxon>Pterygota</taxon>
        <taxon>Neoptera</taxon>
        <taxon>Endopterygota</taxon>
        <taxon>Coleoptera</taxon>
        <taxon>Polyphaga</taxon>
        <taxon>Cucujiformia</taxon>
        <taxon>Curculionidae</taxon>
        <taxon>Scolytinae</taxon>
        <taxon>Hypothenemus</taxon>
    </lineage>
</organism>
<feature type="domain" description="EF-hand" evidence="1">
    <location>
        <begin position="83"/>
        <end position="113"/>
    </location>
</feature>
<proteinExistence type="predicted"/>
<dbReference type="PROSITE" id="PS50222">
    <property type="entry name" value="EF_HAND_2"/>
    <property type="match status" value="1"/>
</dbReference>
<comment type="caution">
    <text evidence="2">The sequence shown here is derived from an EMBL/GenBank/DDBJ whole genome shotgun (WGS) entry which is preliminary data.</text>
</comment>
<dbReference type="InterPro" id="IPR002048">
    <property type="entry name" value="EF_hand_dom"/>
</dbReference>
<evidence type="ECO:0000313" key="2">
    <source>
        <dbReference type="EMBL" id="KAL1491615.1"/>
    </source>
</evidence>
<evidence type="ECO:0000313" key="3">
    <source>
        <dbReference type="Proteomes" id="UP001566132"/>
    </source>
</evidence>
<dbReference type="PROSITE" id="PS00018">
    <property type="entry name" value="EF_HAND_1"/>
    <property type="match status" value="1"/>
</dbReference>
<sequence length="113" mass="13262">MGLFGEQIKVSKGFLNSKRFPYFLPFLEDSSLGETKDENYKIWSDEELMSTVDGLLQLYDLNFDVDDSEENENRVGYSYDDKFLQETIDSFLHDTDVNEDGFVDWVEYKQANK</sequence>
<gene>
    <name evidence="2" type="ORF">ABEB36_012186</name>
</gene>
<dbReference type="AlphaFoldDB" id="A0ABD1EAL8"/>
<evidence type="ECO:0000259" key="1">
    <source>
        <dbReference type="PROSITE" id="PS50222"/>
    </source>
</evidence>
<protein>
    <recommendedName>
        <fullName evidence="1">EF-hand domain-containing protein</fullName>
    </recommendedName>
</protein>